<keyword evidence="6" id="KW-0805">Transcription regulation</keyword>
<dbReference type="OrthoDB" id="9811249at2"/>
<evidence type="ECO:0000256" key="8">
    <source>
        <dbReference type="ARBA" id="ARBA00023163"/>
    </source>
</evidence>
<dbReference type="GO" id="GO:0006285">
    <property type="term" value="P:base-excision repair, AP site formation"/>
    <property type="evidence" value="ECO:0007669"/>
    <property type="project" value="TreeGrafter"/>
</dbReference>
<dbReference type="Gene3D" id="1.10.340.30">
    <property type="entry name" value="Hypothetical protein, domain 2"/>
    <property type="match status" value="1"/>
</dbReference>
<dbReference type="SMART" id="SM00342">
    <property type="entry name" value="HTH_ARAC"/>
    <property type="match status" value="1"/>
</dbReference>
<dbReference type="InterPro" id="IPR035451">
    <property type="entry name" value="Ada-like_dom_sf"/>
</dbReference>
<comment type="catalytic activity">
    <reaction evidence="1">
        <text>Hydrolysis of alkylated DNA, releasing 3-methyladenine, 3-methylguanine, 7-methylguanine and 7-methyladenine.</text>
        <dbReference type="EC" id="3.2.2.21"/>
    </reaction>
</comment>
<dbReference type="Pfam" id="PF02805">
    <property type="entry name" value="Ada_Zn_binding"/>
    <property type="match status" value="1"/>
</dbReference>
<dbReference type="Gene3D" id="3.30.310.20">
    <property type="entry name" value="DNA-3-methyladenine glycosylase AlkA, N-terminal domain"/>
    <property type="match status" value="1"/>
</dbReference>
<dbReference type="InterPro" id="IPR009057">
    <property type="entry name" value="Homeodomain-like_sf"/>
</dbReference>
<evidence type="ECO:0000313" key="12">
    <source>
        <dbReference type="Proteomes" id="UP000280935"/>
    </source>
</evidence>
<dbReference type="GO" id="GO:0008168">
    <property type="term" value="F:methyltransferase activity"/>
    <property type="evidence" value="ECO:0007669"/>
    <property type="project" value="UniProtKB-KW"/>
</dbReference>
<evidence type="ECO:0000313" key="11">
    <source>
        <dbReference type="EMBL" id="RRD49709.1"/>
    </source>
</evidence>
<accession>A0A3P1WSW1</accession>
<keyword evidence="4" id="KW-0808">Transferase</keyword>
<dbReference type="SUPFAM" id="SSF48150">
    <property type="entry name" value="DNA-glycosylase"/>
    <property type="match status" value="1"/>
</dbReference>
<dbReference type="InterPro" id="IPR011257">
    <property type="entry name" value="DNA_glycosylase"/>
</dbReference>
<dbReference type="AlphaFoldDB" id="A0A3P1WSW1"/>
<dbReference type="EC" id="3.2.2.21" evidence="3"/>
<feature type="domain" description="HTH araC/xylS-type" evidence="10">
    <location>
        <begin position="90"/>
        <end position="188"/>
    </location>
</feature>
<keyword evidence="5" id="KW-0227">DNA damage</keyword>
<dbReference type="Gene3D" id="3.40.10.10">
    <property type="entry name" value="DNA Methylphosphotriester Repair Domain"/>
    <property type="match status" value="1"/>
</dbReference>
<dbReference type="Gene3D" id="1.10.1670.10">
    <property type="entry name" value="Helix-hairpin-Helix base-excision DNA repair enzymes (C-terminal)"/>
    <property type="match status" value="1"/>
</dbReference>
<dbReference type="GO" id="GO:0032131">
    <property type="term" value="F:alkylated DNA binding"/>
    <property type="evidence" value="ECO:0007669"/>
    <property type="project" value="TreeGrafter"/>
</dbReference>
<dbReference type="PROSITE" id="PS01124">
    <property type="entry name" value="HTH_ARAC_FAMILY_2"/>
    <property type="match status" value="1"/>
</dbReference>
<sequence length="481" mass="51710">MTELPMSEDACYRACAARESAWDGHFVLAVTSTGIYCRPSCPARMPRRENCRFLATAAAAAAAGFRACRRCRPDRVPGWPGWDERGDLAARAVRMIRDGMIDEVGVPGVVGRLGVSSRTLNRVLQAEVGASAQQLDRTRRAHTARVLMDCTQWGLEEIALSAGFGSPRRFREVMREEFGAPPSRLPRGRGADRDEGGRMILALRLPGPRGAAATAMLGALRTHAVAGLETASQETITRLIRTPAGAVLARTGCAGRVELDLPGLAALTPALAVVRRWLASDADTAVAEHHLADDPLLAPLIAARPGLRIPGVVDGAEFAMFTVLGQLISLNSARTVQGRLVEAFGEPTEGLGGRWRFAPAPGVVAEAGADRLRAVLRLTRTKAEALQRLATVLAAGLRLDPDTDRTEARRILLGIRGIGPWTTEFIAMRALGDPDACPAGDLVLRRVLAVDSEREVLARAADWSPWRGQAIMHLWTEASYT</sequence>
<gene>
    <name evidence="11" type="ORF">EII35_07445</name>
</gene>
<dbReference type="PANTHER" id="PTHR43003:SF13">
    <property type="entry name" value="DNA-3-METHYLADENINE GLYCOSYLASE 2"/>
    <property type="match status" value="1"/>
</dbReference>
<dbReference type="InterPro" id="IPR010316">
    <property type="entry name" value="AlkA_N"/>
</dbReference>
<keyword evidence="8" id="KW-0804">Transcription</keyword>
<dbReference type="GO" id="GO:0043916">
    <property type="term" value="F:DNA-7-methylguanine glycosylase activity"/>
    <property type="evidence" value="ECO:0007669"/>
    <property type="project" value="TreeGrafter"/>
</dbReference>
<dbReference type="GO" id="GO:0003700">
    <property type="term" value="F:DNA-binding transcription factor activity"/>
    <property type="evidence" value="ECO:0007669"/>
    <property type="project" value="InterPro"/>
</dbReference>
<protein>
    <recommendedName>
        <fullName evidence="3">DNA-3-methyladenine glycosylase II</fullName>
        <ecNumber evidence="3">3.2.2.21</ecNumber>
    </recommendedName>
</protein>
<dbReference type="InterPro" id="IPR051912">
    <property type="entry name" value="Alkylbase_DNA_Glycosylase/TA"/>
</dbReference>
<dbReference type="Gene3D" id="1.10.10.60">
    <property type="entry name" value="Homeodomain-like"/>
    <property type="match status" value="1"/>
</dbReference>
<evidence type="ECO:0000256" key="5">
    <source>
        <dbReference type="ARBA" id="ARBA00022763"/>
    </source>
</evidence>
<dbReference type="Pfam" id="PF12833">
    <property type="entry name" value="HTH_18"/>
    <property type="match status" value="1"/>
</dbReference>
<evidence type="ECO:0000256" key="4">
    <source>
        <dbReference type="ARBA" id="ARBA00022603"/>
    </source>
</evidence>
<dbReference type="InterPro" id="IPR018060">
    <property type="entry name" value="HTH_AraC"/>
</dbReference>
<dbReference type="PANTHER" id="PTHR43003">
    <property type="entry name" value="DNA-3-METHYLADENINE GLYCOSYLASE"/>
    <property type="match status" value="1"/>
</dbReference>
<dbReference type="GO" id="GO:0008270">
    <property type="term" value="F:zinc ion binding"/>
    <property type="evidence" value="ECO:0007669"/>
    <property type="project" value="InterPro"/>
</dbReference>
<dbReference type="GO" id="GO:0043565">
    <property type="term" value="F:sequence-specific DNA binding"/>
    <property type="evidence" value="ECO:0007669"/>
    <property type="project" value="InterPro"/>
</dbReference>
<evidence type="ECO:0000256" key="6">
    <source>
        <dbReference type="ARBA" id="ARBA00023015"/>
    </source>
</evidence>
<dbReference type="EMBL" id="RQYT01000013">
    <property type="protein sequence ID" value="RRD49709.1"/>
    <property type="molecule type" value="Genomic_DNA"/>
</dbReference>
<dbReference type="GO" id="GO:0005737">
    <property type="term" value="C:cytoplasm"/>
    <property type="evidence" value="ECO:0007669"/>
    <property type="project" value="TreeGrafter"/>
</dbReference>
<evidence type="ECO:0000256" key="1">
    <source>
        <dbReference type="ARBA" id="ARBA00000086"/>
    </source>
</evidence>
<dbReference type="InterPro" id="IPR003265">
    <property type="entry name" value="HhH-GPD_domain"/>
</dbReference>
<dbReference type="GO" id="GO:0008725">
    <property type="term" value="F:DNA-3-methyladenine glycosylase activity"/>
    <property type="evidence" value="ECO:0007669"/>
    <property type="project" value="TreeGrafter"/>
</dbReference>
<proteinExistence type="predicted"/>
<dbReference type="SUPFAM" id="SSF46689">
    <property type="entry name" value="Homeodomain-like"/>
    <property type="match status" value="1"/>
</dbReference>
<dbReference type="RefSeq" id="WP_125227834.1">
    <property type="nucleotide sequence ID" value="NZ_RQYT01000013.1"/>
</dbReference>
<name>A0A3P1WSW1_9ACTN</name>
<comment type="cofactor">
    <cofactor evidence="2">
        <name>Zn(2+)</name>
        <dbReference type="ChEBI" id="CHEBI:29105"/>
    </cofactor>
</comment>
<reference evidence="11 12" key="1">
    <citation type="submission" date="2018-11" db="EMBL/GenBank/DDBJ databases">
        <title>Genomes From Bacteria Associated with the Canine Oral Cavity: a Test Case for Automated Genome-Based Taxonomic Assignment.</title>
        <authorList>
            <person name="Coil D.A."/>
            <person name="Jospin G."/>
            <person name="Darling A.E."/>
            <person name="Wallis C."/>
            <person name="Davis I.J."/>
            <person name="Harris S."/>
            <person name="Eisen J.A."/>
            <person name="Holcombe L.J."/>
            <person name="O'Flynn C."/>
        </authorList>
    </citation>
    <scope>NUCLEOTIDE SEQUENCE [LARGE SCALE GENOMIC DNA]</scope>
    <source>
        <strain evidence="11 12">OH2822_COT-296</strain>
    </source>
</reference>
<dbReference type="GO" id="GO:0032993">
    <property type="term" value="C:protein-DNA complex"/>
    <property type="evidence" value="ECO:0007669"/>
    <property type="project" value="TreeGrafter"/>
</dbReference>
<dbReference type="SMART" id="SM00478">
    <property type="entry name" value="ENDO3c"/>
    <property type="match status" value="1"/>
</dbReference>
<dbReference type="GO" id="GO:0032259">
    <property type="term" value="P:methylation"/>
    <property type="evidence" value="ECO:0007669"/>
    <property type="project" value="UniProtKB-KW"/>
</dbReference>
<dbReference type="SUPFAM" id="SSF57884">
    <property type="entry name" value="Ada DNA repair protein, N-terminal domain (N-Ada 10)"/>
    <property type="match status" value="1"/>
</dbReference>
<keyword evidence="9" id="KW-0234">DNA repair</keyword>
<evidence type="ECO:0000256" key="2">
    <source>
        <dbReference type="ARBA" id="ARBA00001947"/>
    </source>
</evidence>
<comment type="caution">
    <text evidence="11">The sequence shown here is derived from an EMBL/GenBank/DDBJ whole genome shotgun (WGS) entry which is preliminary data.</text>
</comment>
<dbReference type="InterPro" id="IPR037046">
    <property type="entry name" value="AlkA_N_sf"/>
</dbReference>
<dbReference type="SMART" id="SM01009">
    <property type="entry name" value="AlkA_N"/>
    <property type="match status" value="1"/>
</dbReference>
<organism evidence="11 12">
    <name type="scientific">Arachnia propionica</name>
    <dbReference type="NCBI Taxonomy" id="1750"/>
    <lineage>
        <taxon>Bacteria</taxon>
        <taxon>Bacillati</taxon>
        <taxon>Actinomycetota</taxon>
        <taxon>Actinomycetes</taxon>
        <taxon>Propionibacteriales</taxon>
        <taxon>Propionibacteriaceae</taxon>
        <taxon>Arachnia</taxon>
    </lineage>
</organism>
<evidence type="ECO:0000259" key="10">
    <source>
        <dbReference type="PROSITE" id="PS01124"/>
    </source>
</evidence>
<dbReference type="InterPro" id="IPR004026">
    <property type="entry name" value="Ada_DNA_repair_Zn-bd"/>
</dbReference>
<keyword evidence="7" id="KW-0010">Activator</keyword>
<evidence type="ECO:0000256" key="9">
    <source>
        <dbReference type="ARBA" id="ARBA00023204"/>
    </source>
</evidence>
<dbReference type="Proteomes" id="UP000280935">
    <property type="component" value="Unassembled WGS sequence"/>
</dbReference>
<dbReference type="InterPro" id="IPR023170">
    <property type="entry name" value="HhH_base_excis_C"/>
</dbReference>
<dbReference type="GO" id="GO:0006307">
    <property type="term" value="P:DNA alkylation repair"/>
    <property type="evidence" value="ECO:0007669"/>
    <property type="project" value="TreeGrafter"/>
</dbReference>
<dbReference type="Pfam" id="PF06029">
    <property type="entry name" value="AlkA_N"/>
    <property type="match status" value="1"/>
</dbReference>
<evidence type="ECO:0000256" key="3">
    <source>
        <dbReference type="ARBA" id="ARBA00012000"/>
    </source>
</evidence>
<keyword evidence="4" id="KW-0489">Methyltransferase</keyword>
<evidence type="ECO:0000256" key="7">
    <source>
        <dbReference type="ARBA" id="ARBA00023159"/>
    </source>
</evidence>